<dbReference type="PROSITE" id="PS51012">
    <property type="entry name" value="ABC_TM2"/>
    <property type="match status" value="1"/>
</dbReference>
<evidence type="ECO:0000313" key="11">
    <source>
        <dbReference type="EMBL" id="GAA4925204.1"/>
    </source>
</evidence>
<evidence type="ECO:0000256" key="4">
    <source>
        <dbReference type="ARBA" id="ARBA00022475"/>
    </source>
</evidence>
<feature type="transmembrane region" description="Helical" evidence="9">
    <location>
        <begin position="222"/>
        <end position="240"/>
    </location>
</feature>
<evidence type="ECO:0000256" key="2">
    <source>
        <dbReference type="ARBA" id="ARBA00007783"/>
    </source>
</evidence>
<evidence type="ECO:0000256" key="8">
    <source>
        <dbReference type="ARBA" id="ARBA00023136"/>
    </source>
</evidence>
<evidence type="ECO:0000313" key="12">
    <source>
        <dbReference type="Proteomes" id="UP001500368"/>
    </source>
</evidence>
<dbReference type="PANTHER" id="PTHR30413">
    <property type="entry name" value="INNER MEMBRANE TRANSPORT PERMEASE"/>
    <property type="match status" value="1"/>
</dbReference>
<dbReference type="InterPro" id="IPR013525">
    <property type="entry name" value="ABC2_TM"/>
</dbReference>
<keyword evidence="8 9" id="KW-0472">Membrane</keyword>
<evidence type="ECO:0000256" key="3">
    <source>
        <dbReference type="ARBA" id="ARBA00022448"/>
    </source>
</evidence>
<organism evidence="11 12">
    <name type="scientific">Nesterenkonia rhizosphaerae</name>
    <dbReference type="NCBI Taxonomy" id="1348272"/>
    <lineage>
        <taxon>Bacteria</taxon>
        <taxon>Bacillati</taxon>
        <taxon>Actinomycetota</taxon>
        <taxon>Actinomycetes</taxon>
        <taxon>Micrococcales</taxon>
        <taxon>Micrococcaceae</taxon>
        <taxon>Nesterenkonia</taxon>
    </lineage>
</organism>
<dbReference type="InterPro" id="IPR047817">
    <property type="entry name" value="ABC2_TM_bact-type"/>
</dbReference>
<protein>
    <recommendedName>
        <fullName evidence="9">Transport permease protein</fullName>
    </recommendedName>
</protein>
<evidence type="ECO:0000256" key="6">
    <source>
        <dbReference type="ARBA" id="ARBA00022692"/>
    </source>
</evidence>
<name>A0ABP9G179_9MICC</name>
<feature type="domain" description="ABC transmembrane type-2" evidence="10">
    <location>
        <begin position="66"/>
        <end position="301"/>
    </location>
</feature>
<keyword evidence="3 9" id="KW-0813">Transport</keyword>
<evidence type="ECO:0000256" key="1">
    <source>
        <dbReference type="ARBA" id="ARBA00004429"/>
    </source>
</evidence>
<reference evidence="12" key="1">
    <citation type="journal article" date="2019" name="Int. J. Syst. Evol. Microbiol.">
        <title>The Global Catalogue of Microorganisms (GCM) 10K type strain sequencing project: providing services to taxonomists for standard genome sequencing and annotation.</title>
        <authorList>
            <consortium name="The Broad Institute Genomics Platform"/>
            <consortium name="The Broad Institute Genome Sequencing Center for Infectious Disease"/>
            <person name="Wu L."/>
            <person name="Ma J."/>
        </authorList>
    </citation>
    <scope>NUCLEOTIDE SEQUENCE [LARGE SCALE GENOMIC DNA]</scope>
    <source>
        <strain evidence="12">JCM 19129</strain>
    </source>
</reference>
<gene>
    <name evidence="11" type="ORF">GCM10025790_23240</name>
</gene>
<feature type="transmembrane region" description="Helical" evidence="9">
    <location>
        <begin position="280"/>
        <end position="301"/>
    </location>
</feature>
<dbReference type="PANTHER" id="PTHR30413:SF8">
    <property type="entry name" value="TRANSPORT PERMEASE PROTEIN"/>
    <property type="match status" value="1"/>
</dbReference>
<keyword evidence="7 9" id="KW-1133">Transmembrane helix</keyword>
<feature type="transmembrane region" description="Helical" evidence="9">
    <location>
        <begin position="188"/>
        <end position="210"/>
    </location>
</feature>
<comment type="similarity">
    <text evidence="2 9">Belongs to the ABC-2 integral membrane protein family.</text>
</comment>
<comment type="subcellular location">
    <subcellularLocation>
        <location evidence="1">Cell inner membrane</location>
        <topology evidence="1">Multi-pass membrane protein</topology>
    </subcellularLocation>
    <subcellularLocation>
        <location evidence="9">Cell membrane</location>
        <topology evidence="9">Multi-pass membrane protein</topology>
    </subcellularLocation>
</comment>
<evidence type="ECO:0000256" key="5">
    <source>
        <dbReference type="ARBA" id="ARBA00022519"/>
    </source>
</evidence>
<keyword evidence="5" id="KW-0997">Cell inner membrane</keyword>
<sequence length="309" mass="35003">MGTSTTEASQYALGARRVVQLDGSRLVRVGARPTLGQYIKQLWKFRHFLYYDSRSRVSAQNNYDALGRVWMVFNPILLGLAFFTVFGLILESSRGIANFLGYLVIGIFMFRFFTSAITGAANSIAGNQSVVQAFNFPRAALPLSAAVRELFASVPVFVVMALLAYFLGGYQVTPDEENAYPVELTWHWLLFFPAVFLALLTMAGIGMILARLVNHWNDTKHLITFGTRVLLYTSCVFFSIERYDRAPWVKTIVEHNPLFCVLDIVRHAWLYDGFADPQRWVVLSIWAFGSLIIGFIVFWAGEESYGKER</sequence>
<dbReference type="EMBL" id="BAABLW010000007">
    <property type="protein sequence ID" value="GAA4925204.1"/>
    <property type="molecule type" value="Genomic_DNA"/>
</dbReference>
<evidence type="ECO:0000256" key="9">
    <source>
        <dbReference type="RuleBase" id="RU361157"/>
    </source>
</evidence>
<evidence type="ECO:0000259" key="10">
    <source>
        <dbReference type="PROSITE" id="PS51012"/>
    </source>
</evidence>
<keyword evidence="12" id="KW-1185">Reference proteome</keyword>
<dbReference type="RefSeq" id="WP_345478173.1">
    <property type="nucleotide sequence ID" value="NZ_BAABLW010000007.1"/>
</dbReference>
<comment type="caution">
    <text evidence="11">The sequence shown here is derived from an EMBL/GenBank/DDBJ whole genome shotgun (WGS) entry which is preliminary data.</text>
</comment>
<keyword evidence="6 9" id="KW-0812">Transmembrane</keyword>
<feature type="transmembrane region" description="Helical" evidence="9">
    <location>
        <begin position="69"/>
        <end position="90"/>
    </location>
</feature>
<proteinExistence type="inferred from homology"/>
<dbReference type="Pfam" id="PF01061">
    <property type="entry name" value="ABC2_membrane"/>
    <property type="match status" value="1"/>
</dbReference>
<feature type="transmembrane region" description="Helical" evidence="9">
    <location>
        <begin position="150"/>
        <end position="168"/>
    </location>
</feature>
<accession>A0ABP9G179</accession>
<comment type="caution">
    <text evidence="9">Lacks conserved residue(s) required for the propagation of feature annotation.</text>
</comment>
<evidence type="ECO:0000256" key="7">
    <source>
        <dbReference type="ARBA" id="ARBA00022989"/>
    </source>
</evidence>
<keyword evidence="4 9" id="KW-1003">Cell membrane</keyword>
<dbReference type="Proteomes" id="UP001500368">
    <property type="component" value="Unassembled WGS sequence"/>
</dbReference>